<dbReference type="GO" id="GO:0003677">
    <property type="term" value="F:DNA binding"/>
    <property type="evidence" value="ECO:0007669"/>
    <property type="project" value="UniProtKB-KW"/>
</dbReference>
<dbReference type="Gene3D" id="1.10.10.10">
    <property type="entry name" value="Winged helix-like DNA-binding domain superfamily/Winged helix DNA-binding domain"/>
    <property type="match status" value="1"/>
</dbReference>
<dbReference type="Pfam" id="PF03551">
    <property type="entry name" value="PadR"/>
    <property type="match status" value="1"/>
</dbReference>
<reference evidence="2 3" key="1">
    <citation type="submission" date="2020-08" db="EMBL/GenBank/DDBJ databases">
        <title>Genomic Encyclopedia of Archaeal and Bacterial Type Strains, Phase II (KMG-II): from individual species to whole genera.</title>
        <authorList>
            <person name="Goeker M."/>
        </authorList>
    </citation>
    <scope>NUCLEOTIDE SEQUENCE [LARGE SCALE GENOMIC DNA]</scope>
    <source>
        <strain evidence="2 3">DSM 43850</strain>
    </source>
</reference>
<dbReference type="InterPro" id="IPR052509">
    <property type="entry name" value="Metal_resp_DNA-bind_regulator"/>
</dbReference>
<organism evidence="2 3">
    <name type="scientific">Kutzneria viridogrisea</name>
    <dbReference type="NCBI Taxonomy" id="47990"/>
    <lineage>
        <taxon>Bacteria</taxon>
        <taxon>Bacillati</taxon>
        <taxon>Actinomycetota</taxon>
        <taxon>Actinomycetes</taxon>
        <taxon>Pseudonocardiales</taxon>
        <taxon>Pseudonocardiaceae</taxon>
        <taxon>Kutzneria</taxon>
    </lineage>
</organism>
<protein>
    <submittedName>
        <fullName evidence="2">DNA-binding PadR family transcriptional regulator</fullName>
    </submittedName>
</protein>
<dbReference type="RefSeq" id="WP_042220989.1">
    <property type="nucleotide sequence ID" value="NZ_BAAABQ010000010.1"/>
</dbReference>
<proteinExistence type="predicted"/>
<evidence type="ECO:0000313" key="2">
    <source>
        <dbReference type="EMBL" id="MBA8924875.1"/>
    </source>
</evidence>
<feature type="domain" description="Transcription regulator PadR N-terminal" evidence="1">
    <location>
        <begin position="18"/>
        <end position="79"/>
    </location>
</feature>
<sequence length="111" mass="11879">MGTRIRLTRATRAVVRALVHEQECYGLEIIQSTRLASGTVYPILARLERQGCLHSRWETDEVQARGPRRRFYRLTPLGLALARSVAGAGGVERGVGTGGAPVRPALGGAGG</sequence>
<dbReference type="PANTHER" id="PTHR33169">
    <property type="entry name" value="PADR-FAMILY TRANSCRIPTIONAL REGULATOR"/>
    <property type="match status" value="1"/>
</dbReference>
<gene>
    <name evidence="2" type="ORF">BC739_002074</name>
</gene>
<dbReference type="SUPFAM" id="SSF46785">
    <property type="entry name" value="Winged helix' DNA-binding domain"/>
    <property type="match status" value="1"/>
</dbReference>
<dbReference type="InterPro" id="IPR036390">
    <property type="entry name" value="WH_DNA-bd_sf"/>
</dbReference>
<accession>A0ABR6BDC5</accession>
<dbReference type="InterPro" id="IPR036388">
    <property type="entry name" value="WH-like_DNA-bd_sf"/>
</dbReference>
<dbReference type="InterPro" id="IPR005149">
    <property type="entry name" value="Tscrpt_reg_PadR_N"/>
</dbReference>
<comment type="caution">
    <text evidence="2">The sequence shown here is derived from an EMBL/GenBank/DDBJ whole genome shotgun (WGS) entry which is preliminary data.</text>
</comment>
<keyword evidence="3" id="KW-1185">Reference proteome</keyword>
<evidence type="ECO:0000313" key="3">
    <source>
        <dbReference type="Proteomes" id="UP000517916"/>
    </source>
</evidence>
<name>A0ABR6BDC5_9PSEU</name>
<dbReference type="Proteomes" id="UP000517916">
    <property type="component" value="Unassembled WGS sequence"/>
</dbReference>
<keyword evidence="2" id="KW-0238">DNA-binding</keyword>
<dbReference type="EMBL" id="JACJID010000002">
    <property type="protein sequence ID" value="MBA8924875.1"/>
    <property type="molecule type" value="Genomic_DNA"/>
</dbReference>
<dbReference type="PANTHER" id="PTHR33169:SF14">
    <property type="entry name" value="TRANSCRIPTIONAL REGULATOR RV3488"/>
    <property type="match status" value="1"/>
</dbReference>
<evidence type="ECO:0000259" key="1">
    <source>
        <dbReference type="Pfam" id="PF03551"/>
    </source>
</evidence>